<dbReference type="SMART" id="SM00382">
    <property type="entry name" value="AAA"/>
    <property type="match status" value="1"/>
</dbReference>
<feature type="domain" description="Sigma-54 factor interaction" evidence="7">
    <location>
        <begin position="244"/>
        <end position="473"/>
    </location>
</feature>
<dbReference type="SUPFAM" id="SSF52540">
    <property type="entry name" value="P-loop containing nucleoside triphosphate hydrolases"/>
    <property type="match status" value="1"/>
</dbReference>
<feature type="region of interest" description="Disordered" evidence="5">
    <location>
        <begin position="478"/>
        <end position="518"/>
    </location>
</feature>
<dbReference type="PROSITE" id="PS50006">
    <property type="entry name" value="FHA_DOMAIN"/>
    <property type="match status" value="1"/>
</dbReference>
<evidence type="ECO:0000256" key="4">
    <source>
        <dbReference type="ARBA" id="ARBA00023163"/>
    </source>
</evidence>
<evidence type="ECO:0000256" key="3">
    <source>
        <dbReference type="ARBA" id="ARBA00023015"/>
    </source>
</evidence>
<dbReference type="SMART" id="SM00240">
    <property type="entry name" value="FHA"/>
    <property type="match status" value="1"/>
</dbReference>
<dbReference type="Gene3D" id="3.30.70.270">
    <property type="match status" value="1"/>
</dbReference>
<evidence type="ECO:0000256" key="1">
    <source>
        <dbReference type="ARBA" id="ARBA00022741"/>
    </source>
</evidence>
<keyword evidence="10" id="KW-1185">Reference proteome</keyword>
<dbReference type="PROSITE" id="PS50045">
    <property type="entry name" value="SIGMA54_INTERACT_4"/>
    <property type="match status" value="1"/>
</dbReference>
<dbReference type="InterPro" id="IPR000160">
    <property type="entry name" value="GGDEF_dom"/>
</dbReference>
<dbReference type="Pfam" id="PF02954">
    <property type="entry name" value="HTH_8"/>
    <property type="match status" value="1"/>
</dbReference>
<dbReference type="Gene3D" id="1.10.10.60">
    <property type="entry name" value="Homeodomain-like"/>
    <property type="match status" value="1"/>
</dbReference>
<evidence type="ECO:0000313" key="10">
    <source>
        <dbReference type="Proteomes" id="UP000662747"/>
    </source>
</evidence>
<dbReference type="InterPro" id="IPR025943">
    <property type="entry name" value="Sigma_54_int_dom_ATP-bd_2"/>
</dbReference>
<dbReference type="InterPro" id="IPR058031">
    <property type="entry name" value="AAA_lid_NorR"/>
</dbReference>
<keyword evidence="3" id="KW-0805">Transcription regulation</keyword>
<keyword evidence="2" id="KW-0067">ATP-binding</keyword>
<dbReference type="CDD" id="cd00060">
    <property type="entry name" value="FHA"/>
    <property type="match status" value="1"/>
</dbReference>
<dbReference type="SUPFAM" id="SSF55073">
    <property type="entry name" value="Nucleotide cyclase"/>
    <property type="match status" value="1"/>
</dbReference>
<dbReference type="PROSITE" id="PS00676">
    <property type="entry name" value="SIGMA54_INTERACT_2"/>
    <property type="match status" value="1"/>
</dbReference>
<dbReference type="Gene3D" id="2.60.200.20">
    <property type="match status" value="1"/>
</dbReference>
<dbReference type="InterPro" id="IPR000253">
    <property type="entry name" value="FHA_dom"/>
</dbReference>
<dbReference type="CDD" id="cd00009">
    <property type="entry name" value="AAA"/>
    <property type="match status" value="1"/>
</dbReference>
<dbReference type="InterPro" id="IPR043128">
    <property type="entry name" value="Rev_trsase/Diguanyl_cyclase"/>
</dbReference>
<dbReference type="InterPro" id="IPR009057">
    <property type="entry name" value="Homeodomain-like_sf"/>
</dbReference>
<dbReference type="PRINTS" id="PR01590">
    <property type="entry name" value="HTHFIS"/>
</dbReference>
<dbReference type="InterPro" id="IPR002197">
    <property type="entry name" value="HTH_Fis"/>
</dbReference>
<dbReference type="PROSITE" id="PS50887">
    <property type="entry name" value="GGDEF"/>
    <property type="match status" value="1"/>
</dbReference>
<evidence type="ECO:0000259" key="6">
    <source>
        <dbReference type="PROSITE" id="PS50006"/>
    </source>
</evidence>
<dbReference type="Gene3D" id="3.40.50.300">
    <property type="entry name" value="P-loop containing nucleotide triphosphate hydrolases"/>
    <property type="match status" value="1"/>
</dbReference>
<dbReference type="Gene3D" id="1.10.8.60">
    <property type="match status" value="1"/>
</dbReference>
<dbReference type="SUPFAM" id="SSF49879">
    <property type="entry name" value="SMAD/FHA domain"/>
    <property type="match status" value="1"/>
</dbReference>
<dbReference type="InterPro" id="IPR002078">
    <property type="entry name" value="Sigma_54_int"/>
</dbReference>
<dbReference type="InterPro" id="IPR029787">
    <property type="entry name" value="Nucleotide_cyclase"/>
</dbReference>
<evidence type="ECO:0000256" key="2">
    <source>
        <dbReference type="ARBA" id="ARBA00022840"/>
    </source>
</evidence>
<evidence type="ECO:0000259" key="8">
    <source>
        <dbReference type="PROSITE" id="PS50887"/>
    </source>
</evidence>
<feature type="domain" description="FHA" evidence="6">
    <location>
        <begin position="18"/>
        <end position="67"/>
    </location>
</feature>
<sequence>MFEGDSSSLRPLPRHGDLVIGRGSTADLRVQDASVSRHHARVSVTEGVARIIDLESHNGVRVNGVRVEGAQPLRNGDVVMLGDVTLVLNCEARPRATHPLLDVNAFHSRLADELERVVRYERTVGVVALELGPFTAPLADLVLAASHGGLRRMDVVGQQGPGQLVILLPELTRDEAEDSARQLVETLRPFAPEARAGLATAPRDGMDADALISAARTAALSAPTGSVSLSGPNLYRLELGERTVIVADAAMVRIYEQLRRLASSSLAVLIHGETGTGKENAAWAVHHWSRRAQGPFLAVNCATLVEALAESTLFGHERGAFSGAASTQAGLFEKAHGGTLFLDEVAELSLAVQAKLLRALDQKRITRLGDSRERPVDVRIVAATHRLLANEVKAGRFREDLFFRLSTAVVLLPPLRNRPREIPLLARAFLEEACARDGRPPLDISAAAMELLCAFHWEGNVRQLKGVMDRAAAMADGPVLEPSHLPDSLQWQESDDAEPSAPRKEAEPETRASPAPRTFRPIAEELRELERQRMQEALEATGGVQKHAARLIGMPLRTFALKYKQYSLSRWSRPAS</sequence>
<dbReference type="SUPFAM" id="SSF46689">
    <property type="entry name" value="Homeodomain-like"/>
    <property type="match status" value="1"/>
</dbReference>
<gene>
    <name evidence="9" type="ORF">JY651_35375</name>
</gene>
<dbReference type="InterPro" id="IPR008984">
    <property type="entry name" value="SMAD_FHA_dom_sf"/>
</dbReference>
<accession>A0ABX7PD38</accession>
<proteinExistence type="predicted"/>
<evidence type="ECO:0000256" key="5">
    <source>
        <dbReference type="SAM" id="MobiDB-lite"/>
    </source>
</evidence>
<evidence type="ECO:0000259" key="7">
    <source>
        <dbReference type="PROSITE" id="PS50045"/>
    </source>
</evidence>
<keyword evidence="1" id="KW-0547">Nucleotide-binding</keyword>
<keyword evidence="4" id="KW-0804">Transcription</keyword>
<protein>
    <submittedName>
        <fullName evidence="9">Sigma 54-interacting transcriptional regulator</fullName>
    </submittedName>
</protein>
<dbReference type="InterPro" id="IPR003593">
    <property type="entry name" value="AAA+_ATPase"/>
</dbReference>
<feature type="compositionally biased region" description="Basic and acidic residues" evidence="5">
    <location>
        <begin position="501"/>
        <end position="510"/>
    </location>
</feature>
<evidence type="ECO:0000313" key="9">
    <source>
        <dbReference type="EMBL" id="QSQ28390.1"/>
    </source>
</evidence>
<dbReference type="Pfam" id="PF00498">
    <property type="entry name" value="FHA"/>
    <property type="match status" value="1"/>
</dbReference>
<dbReference type="InterPro" id="IPR027417">
    <property type="entry name" value="P-loop_NTPase"/>
</dbReference>
<dbReference type="PANTHER" id="PTHR32071">
    <property type="entry name" value="TRANSCRIPTIONAL REGULATORY PROTEIN"/>
    <property type="match status" value="1"/>
</dbReference>
<organism evidence="9 10">
    <name type="scientific">Pyxidicoccus parkwayensis</name>
    <dbReference type="NCBI Taxonomy" id="2813578"/>
    <lineage>
        <taxon>Bacteria</taxon>
        <taxon>Pseudomonadati</taxon>
        <taxon>Myxococcota</taxon>
        <taxon>Myxococcia</taxon>
        <taxon>Myxococcales</taxon>
        <taxon>Cystobacterineae</taxon>
        <taxon>Myxococcaceae</taxon>
        <taxon>Pyxidicoccus</taxon>
    </lineage>
</organism>
<dbReference type="Pfam" id="PF00158">
    <property type="entry name" value="Sigma54_activat"/>
    <property type="match status" value="1"/>
</dbReference>
<feature type="domain" description="GGDEF" evidence="8">
    <location>
        <begin position="122"/>
        <end position="240"/>
    </location>
</feature>
<reference evidence="9 10" key="1">
    <citation type="submission" date="2021-02" db="EMBL/GenBank/DDBJ databases">
        <title>De Novo genome assembly of isolated myxobacteria.</title>
        <authorList>
            <person name="Stevens D.C."/>
        </authorList>
    </citation>
    <scope>NUCLEOTIDE SEQUENCE [LARGE SCALE GENOMIC DNA]</scope>
    <source>
        <strain evidence="10">SCPEA02</strain>
    </source>
</reference>
<name>A0ABX7PD38_9BACT</name>
<dbReference type="EMBL" id="CP071090">
    <property type="protein sequence ID" value="QSQ28390.1"/>
    <property type="molecule type" value="Genomic_DNA"/>
</dbReference>
<dbReference type="Proteomes" id="UP000662747">
    <property type="component" value="Chromosome"/>
</dbReference>
<dbReference type="Pfam" id="PF25601">
    <property type="entry name" value="AAA_lid_14"/>
    <property type="match status" value="1"/>
</dbReference>